<evidence type="ECO:0000256" key="4">
    <source>
        <dbReference type="ARBA" id="ARBA00025742"/>
    </source>
</evidence>
<keyword evidence="2 6" id="KW-0378">Hydrolase</keyword>
<dbReference type="PANTHER" id="PTHR42988:SF2">
    <property type="entry name" value="CYCLIC NUCLEOTIDE PHOSPHODIESTERASE CBUA0032-RELATED"/>
    <property type="match status" value="1"/>
</dbReference>
<evidence type="ECO:0000256" key="1">
    <source>
        <dbReference type="ARBA" id="ARBA00022723"/>
    </source>
</evidence>
<sequence length="268" mass="29193">MKLPVQSNKAPLCVVQISDCHLGAEPGDRLLGMDTDDSLEAVLNAVVEEYPNIDLLVASGDLAAHGDASAYRRLAVRLQDMAKQMVWLPGNHDDSALMRSIVGDHHMPSRLVLGDWQLVFLNSAVPGQVGGELAQDQLAVLAEAAVQAQPTLVFLHHHLRALGCAWLDEQRVANADALFAELVDKDQFKAIVCGHVHQQSEQLYQNIGLLSTPSTCIQFAPNSASFALDDCNPGYRGFYLGEKSQFQTRVSRVKGVTFMVDNLASGYE</sequence>
<dbReference type="GO" id="GO:0004115">
    <property type="term" value="F:3',5'-cyclic-AMP phosphodiesterase activity"/>
    <property type="evidence" value="ECO:0007669"/>
    <property type="project" value="UniProtKB-EC"/>
</dbReference>
<evidence type="ECO:0000313" key="6">
    <source>
        <dbReference type="EMBL" id="MEX1667902.1"/>
    </source>
</evidence>
<dbReference type="Gene3D" id="3.60.21.10">
    <property type="match status" value="1"/>
</dbReference>
<dbReference type="CDD" id="cd07402">
    <property type="entry name" value="MPP_GpdQ"/>
    <property type="match status" value="1"/>
</dbReference>
<gene>
    <name evidence="6" type="primary">cpdA</name>
    <name evidence="6" type="ORF">AB4876_03210</name>
</gene>
<dbReference type="RefSeq" id="WP_368380202.1">
    <property type="nucleotide sequence ID" value="NZ_JBFRYA010000002.1"/>
</dbReference>
<dbReference type="InterPro" id="IPR050884">
    <property type="entry name" value="CNP_phosphodiesterase-III"/>
</dbReference>
<dbReference type="InterPro" id="IPR004843">
    <property type="entry name" value="Calcineurin-like_PHP"/>
</dbReference>
<dbReference type="SUPFAM" id="SSF56300">
    <property type="entry name" value="Metallo-dependent phosphatases"/>
    <property type="match status" value="1"/>
</dbReference>
<dbReference type="Pfam" id="PF00149">
    <property type="entry name" value="Metallophos"/>
    <property type="match status" value="1"/>
</dbReference>
<evidence type="ECO:0000313" key="7">
    <source>
        <dbReference type="Proteomes" id="UP001557485"/>
    </source>
</evidence>
<comment type="caution">
    <text evidence="6">The sequence shown here is derived from an EMBL/GenBank/DDBJ whole genome shotgun (WGS) entry which is preliminary data.</text>
</comment>
<organism evidence="6 7">
    <name type="scientific">Zhongshania guokunii</name>
    <dbReference type="NCBI Taxonomy" id="641783"/>
    <lineage>
        <taxon>Bacteria</taxon>
        <taxon>Pseudomonadati</taxon>
        <taxon>Pseudomonadota</taxon>
        <taxon>Gammaproteobacteria</taxon>
        <taxon>Cellvibrionales</taxon>
        <taxon>Spongiibacteraceae</taxon>
        <taxon>Zhongshania</taxon>
    </lineage>
</organism>
<evidence type="ECO:0000256" key="2">
    <source>
        <dbReference type="ARBA" id="ARBA00022801"/>
    </source>
</evidence>
<dbReference type="EMBL" id="JBFRYA010000002">
    <property type="protein sequence ID" value="MEX1667902.1"/>
    <property type="molecule type" value="Genomic_DNA"/>
</dbReference>
<dbReference type="PANTHER" id="PTHR42988">
    <property type="entry name" value="PHOSPHOHYDROLASE"/>
    <property type="match status" value="1"/>
</dbReference>
<dbReference type="EC" id="3.1.4.53" evidence="6"/>
<keyword evidence="7" id="KW-1185">Reference proteome</keyword>
<protein>
    <submittedName>
        <fullName evidence="6">3',5'-cyclic-AMP phosphodiesterase</fullName>
        <ecNumber evidence="6">3.1.4.53</ecNumber>
    </submittedName>
</protein>
<proteinExistence type="inferred from homology"/>
<evidence type="ECO:0000256" key="3">
    <source>
        <dbReference type="ARBA" id="ARBA00023004"/>
    </source>
</evidence>
<accession>A0ABV3U3Q0</accession>
<keyword evidence="3" id="KW-0408">Iron</keyword>
<keyword evidence="1" id="KW-0479">Metal-binding</keyword>
<name>A0ABV3U3Q0_9GAMM</name>
<dbReference type="NCBIfam" id="NF008359">
    <property type="entry name" value="PRK11148.1"/>
    <property type="match status" value="1"/>
</dbReference>
<comment type="similarity">
    <text evidence="4">Belongs to the cyclic nucleotide phosphodiesterase class-III family.</text>
</comment>
<dbReference type="Proteomes" id="UP001557485">
    <property type="component" value="Unassembled WGS sequence"/>
</dbReference>
<evidence type="ECO:0000259" key="5">
    <source>
        <dbReference type="Pfam" id="PF00149"/>
    </source>
</evidence>
<dbReference type="InterPro" id="IPR029052">
    <property type="entry name" value="Metallo-depent_PP-like"/>
</dbReference>
<reference evidence="6 7" key="1">
    <citation type="journal article" date="2011" name="Int. J. Syst. Evol. Microbiol.">
        <title>Zhongshania antarctica gen. nov., sp. nov. and Zhongshania guokunii sp. nov., gammaproteobacteria respectively isolated from coastal attached (fast) ice and surface seawater of the Antarctic.</title>
        <authorList>
            <person name="Li H.J."/>
            <person name="Zhang X.Y."/>
            <person name="Chen C.X."/>
            <person name="Zhang Y.J."/>
            <person name="Gao Z.M."/>
            <person name="Yu Y."/>
            <person name="Chen X.L."/>
            <person name="Chen B."/>
            <person name="Zhang Y.Z."/>
        </authorList>
    </citation>
    <scope>NUCLEOTIDE SEQUENCE [LARGE SCALE GENOMIC DNA]</scope>
    <source>
        <strain evidence="6 7">ZS6-22T</strain>
    </source>
</reference>
<feature type="domain" description="Calcineurin-like phosphoesterase" evidence="5">
    <location>
        <begin position="14"/>
        <end position="198"/>
    </location>
</feature>
<dbReference type="InterPro" id="IPR026575">
    <property type="entry name" value="GpdQ/CpdA-like"/>
</dbReference>